<protein>
    <submittedName>
        <fullName evidence="2">Uncharacterized protein</fullName>
    </submittedName>
</protein>
<dbReference type="RefSeq" id="XP_001016551.1">
    <property type="nucleotide sequence ID" value="XM_001016551.1"/>
</dbReference>
<dbReference type="InParanoid" id="I7M1G5"/>
<feature type="region of interest" description="Disordered" evidence="1">
    <location>
        <begin position="1"/>
        <end position="24"/>
    </location>
</feature>
<accession>I7M1G5</accession>
<dbReference type="EMBL" id="GG662693">
    <property type="protein sequence ID" value="EAR96306.1"/>
    <property type="molecule type" value="Genomic_DNA"/>
</dbReference>
<dbReference type="KEGG" id="tet:TTHERM_00188750"/>
<evidence type="ECO:0000313" key="2">
    <source>
        <dbReference type="EMBL" id="EAR96306.1"/>
    </source>
</evidence>
<evidence type="ECO:0000256" key="1">
    <source>
        <dbReference type="SAM" id="MobiDB-lite"/>
    </source>
</evidence>
<reference evidence="3" key="1">
    <citation type="journal article" date="2006" name="PLoS Biol.">
        <title>Macronuclear genome sequence of the ciliate Tetrahymena thermophila, a model eukaryote.</title>
        <authorList>
            <person name="Eisen J.A."/>
            <person name="Coyne R.S."/>
            <person name="Wu M."/>
            <person name="Wu D."/>
            <person name="Thiagarajan M."/>
            <person name="Wortman J.R."/>
            <person name="Badger J.H."/>
            <person name="Ren Q."/>
            <person name="Amedeo P."/>
            <person name="Jones K.M."/>
            <person name="Tallon L.J."/>
            <person name="Delcher A.L."/>
            <person name="Salzberg S.L."/>
            <person name="Silva J.C."/>
            <person name="Haas B.J."/>
            <person name="Majoros W.H."/>
            <person name="Farzad M."/>
            <person name="Carlton J.M."/>
            <person name="Smith R.K. Jr."/>
            <person name="Garg J."/>
            <person name="Pearlman R.E."/>
            <person name="Karrer K.M."/>
            <person name="Sun L."/>
            <person name="Manning G."/>
            <person name="Elde N.C."/>
            <person name="Turkewitz A.P."/>
            <person name="Asai D.J."/>
            <person name="Wilkes D.E."/>
            <person name="Wang Y."/>
            <person name="Cai H."/>
            <person name="Collins K."/>
            <person name="Stewart B.A."/>
            <person name="Lee S.R."/>
            <person name="Wilamowska K."/>
            <person name="Weinberg Z."/>
            <person name="Ruzzo W.L."/>
            <person name="Wloga D."/>
            <person name="Gaertig J."/>
            <person name="Frankel J."/>
            <person name="Tsao C.-C."/>
            <person name="Gorovsky M.A."/>
            <person name="Keeling P.J."/>
            <person name="Waller R.F."/>
            <person name="Patron N.J."/>
            <person name="Cherry J.M."/>
            <person name="Stover N.A."/>
            <person name="Krieger C.J."/>
            <person name="del Toro C."/>
            <person name="Ryder H.F."/>
            <person name="Williamson S.C."/>
            <person name="Barbeau R.A."/>
            <person name="Hamilton E.P."/>
            <person name="Orias E."/>
        </authorList>
    </citation>
    <scope>NUCLEOTIDE SEQUENCE [LARGE SCALE GENOMIC DNA]</scope>
    <source>
        <strain evidence="3">SB210</strain>
    </source>
</reference>
<dbReference type="AlphaFoldDB" id="I7M1G5"/>
<proteinExistence type="predicted"/>
<dbReference type="HOGENOM" id="CLU_2965965_0_0_1"/>
<sequence>MTRQKGTKDKTTRQDKRVFDEGRDSMKNDTIKTDLEKKHKLDLSANGIIKYCIFLKKRI</sequence>
<dbReference type="GeneID" id="7844652"/>
<gene>
    <name evidence="2" type="ORF">TTHERM_00188750</name>
</gene>
<evidence type="ECO:0000313" key="3">
    <source>
        <dbReference type="Proteomes" id="UP000009168"/>
    </source>
</evidence>
<name>I7M1G5_TETTS</name>
<dbReference type="Proteomes" id="UP000009168">
    <property type="component" value="Unassembled WGS sequence"/>
</dbReference>
<organism evidence="2 3">
    <name type="scientific">Tetrahymena thermophila (strain SB210)</name>
    <dbReference type="NCBI Taxonomy" id="312017"/>
    <lineage>
        <taxon>Eukaryota</taxon>
        <taxon>Sar</taxon>
        <taxon>Alveolata</taxon>
        <taxon>Ciliophora</taxon>
        <taxon>Intramacronucleata</taxon>
        <taxon>Oligohymenophorea</taxon>
        <taxon>Hymenostomatida</taxon>
        <taxon>Tetrahymenina</taxon>
        <taxon>Tetrahymenidae</taxon>
        <taxon>Tetrahymena</taxon>
    </lineage>
</organism>
<keyword evidence="3" id="KW-1185">Reference proteome</keyword>